<feature type="transmembrane region" description="Helical" evidence="7">
    <location>
        <begin position="163"/>
        <end position="184"/>
    </location>
</feature>
<feature type="transmembrane region" description="Helical" evidence="7">
    <location>
        <begin position="260"/>
        <end position="281"/>
    </location>
</feature>
<feature type="transmembrane region" description="Helical" evidence="7">
    <location>
        <begin position="393"/>
        <end position="411"/>
    </location>
</feature>
<dbReference type="PANTHER" id="PTHR42718:SF46">
    <property type="entry name" value="BLR6921 PROTEIN"/>
    <property type="match status" value="1"/>
</dbReference>
<dbReference type="Gene3D" id="1.20.1720.10">
    <property type="entry name" value="Multidrug resistance protein D"/>
    <property type="match status" value="1"/>
</dbReference>
<dbReference type="InterPro" id="IPR020846">
    <property type="entry name" value="MFS_dom"/>
</dbReference>
<keyword evidence="10" id="KW-1185">Reference proteome</keyword>
<keyword evidence="5 7" id="KW-1133">Transmembrane helix</keyword>
<evidence type="ECO:0000256" key="4">
    <source>
        <dbReference type="ARBA" id="ARBA00022692"/>
    </source>
</evidence>
<evidence type="ECO:0000256" key="1">
    <source>
        <dbReference type="ARBA" id="ARBA00004651"/>
    </source>
</evidence>
<evidence type="ECO:0000256" key="5">
    <source>
        <dbReference type="ARBA" id="ARBA00022989"/>
    </source>
</evidence>
<keyword evidence="4 7" id="KW-0812">Transmembrane</keyword>
<organism evidence="9 10">
    <name type="scientific">Actinomadura vinacea</name>
    <dbReference type="NCBI Taxonomy" id="115336"/>
    <lineage>
        <taxon>Bacteria</taxon>
        <taxon>Bacillati</taxon>
        <taxon>Actinomycetota</taxon>
        <taxon>Actinomycetes</taxon>
        <taxon>Streptosporangiales</taxon>
        <taxon>Thermomonosporaceae</taxon>
        <taxon>Actinomadura</taxon>
    </lineage>
</organism>
<protein>
    <submittedName>
        <fullName evidence="9">MFS transporter</fullName>
    </submittedName>
</protein>
<sequence length="447" mass="45742">MDGRDRWWLVAGTALVVFMATLDTSVVAVALPALERDFGVRTAATEWVVLGYLLPLVALTLPAGRWLDGVGARSALIFAIGGFTASSLAAGAAPVLAALVAARLVQGAFAGLLFALVPMISTRAVRPEHVGRASALVMTLGPLGAVSGPAVGGIVTGTWGWPWIFYLNVPVGLLVIAIALAQMPPDARVRPPGHSFLGESVLLGTATAALLLGLSLGASHGTHWFGLAALAIPPVLAWWRSGPSAPFRELVRVPGVPGPVVLVLLNAVAISMVEFLAPFYLQRVLGLTAAAAGVAILAFPAGMVLAGPLGGLLGDRWGAARTTLLGLIVATAGTLLLVPLDAGWEPSDLSWRLAVAGAGVGLFAGPNFMMIMTRAPDALAGTAGAAQSLARQLGFAFGPALATAAWALSGYRPPGMRWGMAIAACAGAVGLLVLWRTRTEEAAKVRP</sequence>
<feature type="domain" description="Major facilitator superfamily (MFS) profile" evidence="8">
    <location>
        <begin position="9"/>
        <end position="442"/>
    </location>
</feature>
<feature type="transmembrane region" description="Helical" evidence="7">
    <location>
        <begin position="75"/>
        <end position="98"/>
    </location>
</feature>
<evidence type="ECO:0000256" key="7">
    <source>
        <dbReference type="SAM" id="Phobius"/>
    </source>
</evidence>
<dbReference type="Gene3D" id="1.20.1250.20">
    <property type="entry name" value="MFS general substrate transporter like domains"/>
    <property type="match status" value="1"/>
</dbReference>
<feature type="transmembrane region" description="Helical" evidence="7">
    <location>
        <begin position="222"/>
        <end position="239"/>
    </location>
</feature>
<feature type="transmembrane region" description="Helical" evidence="7">
    <location>
        <begin position="287"/>
        <end position="306"/>
    </location>
</feature>
<dbReference type="PANTHER" id="PTHR42718">
    <property type="entry name" value="MAJOR FACILITATOR SUPERFAMILY MULTIDRUG TRANSPORTER MFSC"/>
    <property type="match status" value="1"/>
</dbReference>
<proteinExistence type="predicted"/>
<dbReference type="Proteomes" id="UP001501231">
    <property type="component" value="Unassembled WGS sequence"/>
</dbReference>
<dbReference type="SUPFAM" id="SSF103473">
    <property type="entry name" value="MFS general substrate transporter"/>
    <property type="match status" value="1"/>
</dbReference>
<comment type="caution">
    <text evidence="9">The sequence shown here is derived from an EMBL/GenBank/DDBJ whole genome shotgun (WGS) entry which is preliminary data.</text>
</comment>
<dbReference type="InterPro" id="IPR011701">
    <property type="entry name" value="MFS"/>
</dbReference>
<dbReference type="PROSITE" id="PS50850">
    <property type="entry name" value="MFS"/>
    <property type="match status" value="1"/>
</dbReference>
<feature type="transmembrane region" description="Helical" evidence="7">
    <location>
        <begin position="104"/>
        <end position="121"/>
    </location>
</feature>
<evidence type="ECO:0000256" key="2">
    <source>
        <dbReference type="ARBA" id="ARBA00022448"/>
    </source>
</evidence>
<dbReference type="Pfam" id="PF07690">
    <property type="entry name" value="MFS_1"/>
    <property type="match status" value="1"/>
</dbReference>
<reference evidence="9 10" key="1">
    <citation type="journal article" date="2019" name="Int. J. Syst. Evol. Microbiol.">
        <title>The Global Catalogue of Microorganisms (GCM) 10K type strain sequencing project: providing services to taxonomists for standard genome sequencing and annotation.</title>
        <authorList>
            <consortium name="The Broad Institute Genomics Platform"/>
            <consortium name="The Broad Institute Genome Sequencing Center for Infectious Disease"/>
            <person name="Wu L."/>
            <person name="Ma J."/>
        </authorList>
    </citation>
    <scope>NUCLEOTIDE SEQUENCE [LARGE SCALE GENOMIC DNA]</scope>
    <source>
        <strain evidence="9 10">JCM 3325</strain>
    </source>
</reference>
<keyword evidence="6 7" id="KW-0472">Membrane</keyword>
<feature type="transmembrane region" description="Helical" evidence="7">
    <location>
        <begin position="43"/>
        <end position="63"/>
    </location>
</feature>
<gene>
    <name evidence="9" type="ORF">GCM10010191_48420</name>
</gene>
<evidence type="ECO:0000256" key="6">
    <source>
        <dbReference type="ARBA" id="ARBA00023136"/>
    </source>
</evidence>
<evidence type="ECO:0000259" key="8">
    <source>
        <dbReference type="PROSITE" id="PS50850"/>
    </source>
</evidence>
<feature type="transmembrane region" description="Helical" evidence="7">
    <location>
        <begin position="133"/>
        <end position="157"/>
    </location>
</feature>
<dbReference type="PRINTS" id="PR01036">
    <property type="entry name" value="TCRTETB"/>
</dbReference>
<dbReference type="RefSeq" id="WP_344591819.1">
    <property type="nucleotide sequence ID" value="NZ_BAAARW010000019.1"/>
</dbReference>
<feature type="transmembrane region" description="Helical" evidence="7">
    <location>
        <begin position="318"/>
        <end position="338"/>
    </location>
</feature>
<name>A0ABN3JGP8_9ACTN</name>
<feature type="transmembrane region" description="Helical" evidence="7">
    <location>
        <begin position="350"/>
        <end position="372"/>
    </location>
</feature>
<evidence type="ECO:0000313" key="10">
    <source>
        <dbReference type="Proteomes" id="UP001501231"/>
    </source>
</evidence>
<feature type="transmembrane region" description="Helical" evidence="7">
    <location>
        <begin position="7"/>
        <end position="31"/>
    </location>
</feature>
<dbReference type="InterPro" id="IPR036259">
    <property type="entry name" value="MFS_trans_sf"/>
</dbReference>
<feature type="transmembrane region" description="Helical" evidence="7">
    <location>
        <begin position="417"/>
        <end position="435"/>
    </location>
</feature>
<accession>A0ABN3JGP8</accession>
<evidence type="ECO:0000313" key="9">
    <source>
        <dbReference type="EMBL" id="GAA2429345.1"/>
    </source>
</evidence>
<dbReference type="EMBL" id="BAAARW010000019">
    <property type="protein sequence ID" value="GAA2429345.1"/>
    <property type="molecule type" value="Genomic_DNA"/>
</dbReference>
<evidence type="ECO:0000256" key="3">
    <source>
        <dbReference type="ARBA" id="ARBA00022475"/>
    </source>
</evidence>
<keyword evidence="3" id="KW-1003">Cell membrane</keyword>
<comment type="subcellular location">
    <subcellularLocation>
        <location evidence="1">Cell membrane</location>
        <topology evidence="1">Multi-pass membrane protein</topology>
    </subcellularLocation>
</comment>
<dbReference type="CDD" id="cd17321">
    <property type="entry name" value="MFS_MMR_MDR_like"/>
    <property type="match status" value="1"/>
</dbReference>
<keyword evidence="2" id="KW-0813">Transport</keyword>
<feature type="transmembrane region" description="Helical" evidence="7">
    <location>
        <begin position="196"/>
        <end position="216"/>
    </location>
</feature>